<dbReference type="InterPro" id="IPR036457">
    <property type="entry name" value="PPM-type-like_dom_sf"/>
</dbReference>
<dbReference type="PANTHER" id="PTHR47992">
    <property type="entry name" value="PROTEIN PHOSPHATASE"/>
    <property type="match status" value="1"/>
</dbReference>
<proteinExistence type="predicted"/>
<protein>
    <recommendedName>
        <fullName evidence="1">PPM-type phosphatase domain-containing protein</fullName>
    </recommendedName>
</protein>
<dbReference type="STRING" id="542762.A0A4S4EDC6"/>
<dbReference type="InterPro" id="IPR015655">
    <property type="entry name" value="PP2C"/>
</dbReference>
<dbReference type="SUPFAM" id="SSF81606">
    <property type="entry name" value="PP2C-like"/>
    <property type="match status" value="1"/>
</dbReference>
<feature type="domain" description="PPM-type phosphatase" evidence="1">
    <location>
        <begin position="1"/>
        <end position="241"/>
    </location>
</feature>
<evidence type="ECO:0000313" key="3">
    <source>
        <dbReference type="Proteomes" id="UP000306102"/>
    </source>
</evidence>
<reference evidence="2 3" key="1">
    <citation type="journal article" date="2018" name="Proc. Natl. Acad. Sci. U.S.A.">
        <title>Draft genome sequence of Camellia sinensis var. sinensis provides insights into the evolution of the tea genome and tea quality.</title>
        <authorList>
            <person name="Wei C."/>
            <person name="Yang H."/>
            <person name="Wang S."/>
            <person name="Zhao J."/>
            <person name="Liu C."/>
            <person name="Gao L."/>
            <person name="Xia E."/>
            <person name="Lu Y."/>
            <person name="Tai Y."/>
            <person name="She G."/>
            <person name="Sun J."/>
            <person name="Cao H."/>
            <person name="Tong W."/>
            <person name="Gao Q."/>
            <person name="Li Y."/>
            <person name="Deng W."/>
            <person name="Jiang X."/>
            <person name="Wang W."/>
            <person name="Chen Q."/>
            <person name="Zhang S."/>
            <person name="Li H."/>
            <person name="Wu J."/>
            <person name="Wang P."/>
            <person name="Li P."/>
            <person name="Shi C."/>
            <person name="Zheng F."/>
            <person name="Jian J."/>
            <person name="Huang B."/>
            <person name="Shan D."/>
            <person name="Shi M."/>
            <person name="Fang C."/>
            <person name="Yue Y."/>
            <person name="Li F."/>
            <person name="Li D."/>
            <person name="Wei S."/>
            <person name="Han B."/>
            <person name="Jiang C."/>
            <person name="Yin Y."/>
            <person name="Xia T."/>
            <person name="Zhang Z."/>
            <person name="Bennetzen J.L."/>
            <person name="Zhao S."/>
            <person name="Wan X."/>
        </authorList>
    </citation>
    <scope>NUCLEOTIDE SEQUENCE [LARGE SCALE GENOMIC DNA]</scope>
    <source>
        <strain evidence="3">cv. Shuchazao</strain>
        <tissue evidence="2">Leaf</tissue>
    </source>
</reference>
<dbReference type="EMBL" id="SDRB02005404">
    <property type="protein sequence ID" value="THG14321.1"/>
    <property type="molecule type" value="Genomic_DNA"/>
</dbReference>
<dbReference type="CDD" id="cd00143">
    <property type="entry name" value="PP2Cc"/>
    <property type="match status" value="1"/>
</dbReference>
<organism evidence="2 3">
    <name type="scientific">Camellia sinensis var. sinensis</name>
    <name type="common">China tea</name>
    <dbReference type="NCBI Taxonomy" id="542762"/>
    <lineage>
        <taxon>Eukaryota</taxon>
        <taxon>Viridiplantae</taxon>
        <taxon>Streptophyta</taxon>
        <taxon>Embryophyta</taxon>
        <taxon>Tracheophyta</taxon>
        <taxon>Spermatophyta</taxon>
        <taxon>Magnoliopsida</taxon>
        <taxon>eudicotyledons</taxon>
        <taxon>Gunneridae</taxon>
        <taxon>Pentapetalae</taxon>
        <taxon>asterids</taxon>
        <taxon>Ericales</taxon>
        <taxon>Theaceae</taxon>
        <taxon>Camellia</taxon>
    </lineage>
</organism>
<dbReference type="PROSITE" id="PS51746">
    <property type="entry name" value="PPM_2"/>
    <property type="match status" value="1"/>
</dbReference>
<dbReference type="GO" id="GO:0004722">
    <property type="term" value="F:protein serine/threonine phosphatase activity"/>
    <property type="evidence" value="ECO:0007669"/>
    <property type="project" value="InterPro"/>
</dbReference>
<sequence>MWFKDLHLMLKAFRVRRFFNGDVSGNGKRETEFRKRPSWMVPGSHGYHVVDDHCEFNGEPNLNSNSDSVVQKEQIEDLELWYFEPKLRRKSKETLTKAYLGARAKIREAEKAEETWKVGSASPIVINGERHVVANMGEYRAVVCRDGEAHLISWRQQQGVVRMSKVRTSKSSEVVVGDERIDPHTEFVILASNGIWEMMKHQEAVNLIRHMEDPQEVAECLAREALTRVSRSNISCLVIHFD</sequence>
<evidence type="ECO:0000313" key="2">
    <source>
        <dbReference type="EMBL" id="THG14321.1"/>
    </source>
</evidence>
<evidence type="ECO:0000259" key="1">
    <source>
        <dbReference type="PROSITE" id="PS51746"/>
    </source>
</evidence>
<name>A0A4S4EDC6_CAMSN</name>
<dbReference type="AlphaFoldDB" id="A0A4S4EDC6"/>
<dbReference type="Proteomes" id="UP000306102">
    <property type="component" value="Unassembled WGS sequence"/>
</dbReference>
<dbReference type="Pfam" id="PF00481">
    <property type="entry name" value="PP2C"/>
    <property type="match status" value="2"/>
</dbReference>
<dbReference type="SMART" id="SM00332">
    <property type="entry name" value="PP2Cc"/>
    <property type="match status" value="1"/>
</dbReference>
<keyword evidence="3" id="KW-1185">Reference proteome</keyword>
<accession>A0A4S4EDC6</accession>
<gene>
    <name evidence="2" type="ORF">TEA_015989</name>
</gene>
<dbReference type="InterPro" id="IPR001932">
    <property type="entry name" value="PPM-type_phosphatase-like_dom"/>
</dbReference>
<comment type="caution">
    <text evidence="2">The sequence shown here is derived from an EMBL/GenBank/DDBJ whole genome shotgun (WGS) entry which is preliminary data.</text>
</comment>
<dbReference type="Gene3D" id="3.60.40.10">
    <property type="entry name" value="PPM-type phosphatase domain"/>
    <property type="match status" value="2"/>
</dbReference>